<keyword evidence="3" id="KW-1185">Reference proteome</keyword>
<dbReference type="Proteomes" id="UP000594220">
    <property type="component" value="Unplaced"/>
</dbReference>
<evidence type="ECO:0000313" key="3">
    <source>
        <dbReference type="Proteomes" id="UP000594220"/>
    </source>
</evidence>
<evidence type="ECO:0000313" key="2">
    <source>
        <dbReference type="Ensembl" id="ENSCPRP00005016760.1"/>
    </source>
</evidence>
<accession>A0A7M4EYH9</accession>
<keyword evidence="1" id="KW-0812">Transmembrane</keyword>
<name>A0A7M4EYH9_CROPO</name>
<keyword evidence="1" id="KW-0472">Membrane</keyword>
<keyword evidence="1" id="KW-1133">Transmembrane helix</keyword>
<evidence type="ECO:0000256" key="1">
    <source>
        <dbReference type="SAM" id="Phobius"/>
    </source>
</evidence>
<reference evidence="2" key="1">
    <citation type="submission" date="2025-08" db="UniProtKB">
        <authorList>
            <consortium name="Ensembl"/>
        </authorList>
    </citation>
    <scope>IDENTIFICATION</scope>
</reference>
<sequence length="129" mass="14180">VANLVCACYNITNKMASRIRFPLFLCVHSPLCTTSLVMSLGLGGGVHCALTCSEVCFCLSQLDRTPSCISFYCPGSCSQLSFSRMHVERTVPFCSLQNCLLKSPWHLFKLFLCLVLVVSPAPLFFSTSL</sequence>
<organism evidence="2 3">
    <name type="scientific">Crocodylus porosus</name>
    <name type="common">Saltwater crocodile</name>
    <name type="synonym">Estuarine crocodile</name>
    <dbReference type="NCBI Taxonomy" id="8502"/>
    <lineage>
        <taxon>Eukaryota</taxon>
        <taxon>Metazoa</taxon>
        <taxon>Chordata</taxon>
        <taxon>Craniata</taxon>
        <taxon>Vertebrata</taxon>
        <taxon>Euteleostomi</taxon>
        <taxon>Archelosauria</taxon>
        <taxon>Archosauria</taxon>
        <taxon>Crocodylia</taxon>
        <taxon>Longirostres</taxon>
        <taxon>Crocodylidae</taxon>
        <taxon>Crocodylus</taxon>
    </lineage>
</organism>
<proteinExistence type="predicted"/>
<protein>
    <submittedName>
        <fullName evidence="2">Uncharacterized protein</fullName>
    </submittedName>
</protein>
<feature type="transmembrane region" description="Helical" evidence="1">
    <location>
        <begin position="107"/>
        <end position="125"/>
    </location>
</feature>
<dbReference type="AlphaFoldDB" id="A0A7M4EYH9"/>
<dbReference type="Ensembl" id="ENSCPRT00005019637.1">
    <property type="protein sequence ID" value="ENSCPRP00005016760.1"/>
    <property type="gene ID" value="ENSCPRG00005011689.1"/>
</dbReference>
<reference evidence="2" key="2">
    <citation type="submission" date="2025-09" db="UniProtKB">
        <authorList>
            <consortium name="Ensembl"/>
        </authorList>
    </citation>
    <scope>IDENTIFICATION</scope>
</reference>